<dbReference type="Pfam" id="PF00563">
    <property type="entry name" value="EAL"/>
    <property type="match status" value="1"/>
</dbReference>
<dbReference type="EMBL" id="BONJ01000013">
    <property type="protein sequence ID" value="GIG14485.1"/>
    <property type="molecule type" value="Genomic_DNA"/>
</dbReference>
<dbReference type="InterPro" id="IPR019278">
    <property type="entry name" value="DICT_dom"/>
</dbReference>
<feature type="domain" description="EAL" evidence="1">
    <location>
        <begin position="8"/>
        <end position="256"/>
    </location>
</feature>
<evidence type="ECO:0000259" key="1">
    <source>
        <dbReference type="PROSITE" id="PS50883"/>
    </source>
</evidence>
<dbReference type="PANTHER" id="PTHR33121:SF76">
    <property type="entry name" value="SIGNALING PROTEIN"/>
    <property type="match status" value="1"/>
</dbReference>
<dbReference type="PANTHER" id="PTHR33121">
    <property type="entry name" value="CYCLIC DI-GMP PHOSPHODIESTERASE PDEF"/>
    <property type="match status" value="1"/>
</dbReference>
<evidence type="ECO:0000313" key="3">
    <source>
        <dbReference type="Proteomes" id="UP000660339"/>
    </source>
</evidence>
<dbReference type="Gene3D" id="3.20.20.450">
    <property type="entry name" value="EAL domain"/>
    <property type="match status" value="1"/>
</dbReference>
<dbReference type="InterPro" id="IPR001633">
    <property type="entry name" value="EAL_dom"/>
</dbReference>
<keyword evidence="3" id="KW-1185">Reference proteome</keyword>
<dbReference type="Proteomes" id="UP000660339">
    <property type="component" value="Unassembled WGS sequence"/>
</dbReference>
<reference evidence="2" key="1">
    <citation type="submission" date="2021-01" db="EMBL/GenBank/DDBJ databases">
        <title>Whole genome shotgun sequence of Catellatospora methionotrophica NBRC 14553.</title>
        <authorList>
            <person name="Komaki H."/>
            <person name="Tamura T."/>
        </authorList>
    </citation>
    <scope>NUCLEOTIDE SEQUENCE</scope>
    <source>
        <strain evidence="2">NBRC 14553</strain>
    </source>
</reference>
<dbReference type="SMART" id="SM00052">
    <property type="entry name" value="EAL"/>
    <property type="match status" value="1"/>
</dbReference>
<gene>
    <name evidence="2" type="ORF">Cme02nite_28170</name>
</gene>
<name>A0A8J3LHA3_9ACTN</name>
<dbReference type="PROSITE" id="PS50883">
    <property type="entry name" value="EAL"/>
    <property type="match status" value="1"/>
</dbReference>
<dbReference type="InterPro" id="IPR050706">
    <property type="entry name" value="Cyclic-di-GMP_PDE-like"/>
</dbReference>
<protein>
    <recommendedName>
        <fullName evidence="1">EAL domain-containing protein</fullName>
    </recommendedName>
</protein>
<dbReference type="RefSeq" id="WP_166377805.1">
    <property type="nucleotide sequence ID" value="NZ_BAAATT010000007.1"/>
</dbReference>
<dbReference type="GO" id="GO:0071111">
    <property type="term" value="F:cyclic-guanylate-specific phosphodiesterase activity"/>
    <property type="evidence" value="ECO:0007669"/>
    <property type="project" value="InterPro"/>
</dbReference>
<comment type="caution">
    <text evidence="2">The sequence shown here is derived from an EMBL/GenBank/DDBJ whole genome shotgun (WGS) entry which is preliminary data.</text>
</comment>
<dbReference type="CDD" id="cd01948">
    <property type="entry name" value="EAL"/>
    <property type="match status" value="1"/>
</dbReference>
<accession>A0A8J3LHA3</accession>
<evidence type="ECO:0000313" key="2">
    <source>
        <dbReference type="EMBL" id="GIG14485.1"/>
    </source>
</evidence>
<proteinExistence type="predicted"/>
<organism evidence="2 3">
    <name type="scientific">Catellatospora methionotrophica</name>
    <dbReference type="NCBI Taxonomy" id="121620"/>
    <lineage>
        <taxon>Bacteria</taxon>
        <taxon>Bacillati</taxon>
        <taxon>Actinomycetota</taxon>
        <taxon>Actinomycetes</taxon>
        <taxon>Micromonosporales</taxon>
        <taxon>Micromonosporaceae</taxon>
        <taxon>Catellatospora</taxon>
    </lineage>
</organism>
<dbReference type="AlphaFoldDB" id="A0A8J3LHA3"/>
<sequence>MDESPCRGHDRDAEFETILRCRLLYPVYQPIVVLATGKVAGYEALIRGPAGSAFESPAALFGQALRTGRLGELDWAARAMAFRRALQAGLPYEMPLFVNVEPATLRTRCPSDLTASIDAGAERLQVVAEVTERFLGADPAALMMLMARVRGRGARMALDDVGSNPASLALMSLLNPEVIKLDRGIVQHPDTTVADQVVRAVRAQSARTGAIVLAEGIETPHHRATALAMGATHGQGWLFGRPGPLPARHEPPGPYLPRGTWPSARDATPFEIVNGHRDATRATKQTLIPVSTRLETMASRAPEAMVLLAAFQHDAHFGARVRARYTAWADDGAFIAVFAHGITPGPAPRLRGVPLAADDPLVGEWTLIVMDSYFAGGLLARELPTTAGSELHRQFDAIVTYDRALLAEAAHSLLERLDRQP</sequence>
<dbReference type="SUPFAM" id="SSF141868">
    <property type="entry name" value="EAL domain-like"/>
    <property type="match status" value="1"/>
</dbReference>
<dbReference type="Pfam" id="PF10069">
    <property type="entry name" value="DICT"/>
    <property type="match status" value="1"/>
</dbReference>
<dbReference type="InterPro" id="IPR035919">
    <property type="entry name" value="EAL_sf"/>
</dbReference>